<reference evidence="1 2" key="1">
    <citation type="submission" date="2020-09" db="EMBL/GenBank/DDBJ databases">
        <title>Paenibacillus sp. strain PR3 16S rRNA gene Genome sequencing and assembly.</title>
        <authorList>
            <person name="Kim J."/>
        </authorList>
    </citation>
    <scope>NUCLEOTIDE SEQUENCE [LARGE SCALE GENOMIC DNA]</scope>
    <source>
        <strain evidence="1 2">PR3</strain>
    </source>
</reference>
<gene>
    <name evidence="1" type="ORF">H8B09_12170</name>
</gene>
<dbReference type="EMBL" id="JACXZA010000002">
    <property type="protein sequence ID" value="MBD3919511.1"/>
    <property type="molecule type" value="Genomic_DNA"/>
</dbReference>
<organism evidence="1 2">
    <name type="scientific">Paenibacillus terricola</name>
    <dbReference type="NCBI Taxonomy" id="2763503"/>
    <lineage>
        <taxon>Bacteria</taxon>
        <taxon>Bacillati</taxon>
        <taxon>Bacillota</taxon>
        <taxon>Bacilli</taxon>
        <taxon>Bacillales</taxon>
        <taxon>Paenibacillaceae</taxon>
        <taxon>Paenibacillus</taxon>
    </lineage>
</organism>
<dbReference type="Proteomes" id="UP000609346">
    <property type="component" value="Unassembled WGS sequence"/>
</dbReference>
<evidence type="ECO:0000313" key="1">
    <source>
        <dbReference type="EMBL" id="MBD3919511.1"/>
    </source>
</evidence>
<accession>A0ABR8MU70</accession>
<name>A0ABR8MU70_9BACL</name>
<protein>
    <submittedName>
        <fullName evidence="1">Uncharacterized protein</fullName>
    </submittedName>
</protein>
<evidence type="ECO:0000313" key="2">
    <source>
        <dbReference type="Proteomes" id="UP000609346"/>
    </source>
</evidence>
<comment type="caution">
    <text evidence="1">The sequence shown here is derived from an EMBL/GenBank/DDBJ whole genome shotgun (WGS) entry which is preliminary data.</text>
</comment>
<keyword evidence="2" id="KW-1185">Reference proteome</keyword>
<proteinExistence type="predicted"/>
<sequence length="160" mass="18813">MEEMIVTCTSIGVYEHALTRGNKYKVINQENAKYRIKGDHGKRVWINQAYFDLGEVFVLQMMDWKFDDDILSWNIIEVTIVFNDGSSRWCNMTTPEKLVEHFKNPMTHPLGLFMDKLIIMKTLEKDDVEQTLRYLDSQGELEKATRPLNLEELDEDKDFA</sequence>